<evidence type="ECO:0000313" key="1">
    <source>
        <dbReference type="EMBL" id="MFD2204987.1"/>
    </source>
</evidence>
<name>A0ABW5BFV8_9PROT</name>
<protein>
    <submittedName>
        <fullName evidence="1">DUF2461 domain-containing protein</fullName>
    </submittedName>
</protein>
<dbReference type="InterPro" id="IPR012808">
    <property type="entry name" value="CHP02453"/>
</dbReference>
<gene>
    <name evidence="1" type="ORF">ACFSKO_05180</name>
</gene>
<organism evidence="1 2">
    <name type="scientific">Kiloniella antarctica</name>
    <dbReference type="NCBI Taxonomy" id="1550907"/>
    <lineage>
        <taxon>Bacteria</taxon>
        <taxon>Pseudomonadati</taxon>
        <taxon>Pseudomonadota</taxon>
        <taxon>Alphaproteobacteria</taxon>
        <taxon>Rhodospirillales</taxon>
        <taxon>Kiloniellaceae</taxon>
        <taxon>Kiloniella</taxon>
    </lineage>
</organism>
<keyword evidence="2" id="KW-1185">Reference proteome</keyword>
<comment type="caution">
    <text evidence="1">The sequence shown here is derived from an EMBL/GenBank/DDBJ whole genome shotgun (WGS) entry which is preliminary data.</text>
</comment>
<proteinExistence type="predicted"/>
<dbReference type="Pfam" id="PF09365">
    <property type="entry name" value="DUF2461"/>
    <property type="match status" value="1"/>
</dbReference>
<evidence type="ECO:0000313" key="2">
    <source>
        <dbReference type="Proteomes" id="UP001597294"/>
    </source>
</evidence>
<dbReference type="RefSeq" id="WP_380249100.1">
    <property type="nucleotide sequence ID" value="NZ_JBHUII010000001.1"/>
</dbReference>
<reference evidence="2" key="1">
    <citation type="journal article" date="2019" name="Int. J. Syst. Evol. Microbiol.">
        <title>The Global Catalogue of Microorganisms (GCM) 10K type strain sequencing project: providing services to taxonomists for standard genome sequencing and annotation.</title>
        <authorList>
            <consortium name="The Broad Institute Genomics Platform"/>
            <consortium name="The Broad Institute Genome Sequencing Center for Infectious Disease"/>
            <person name="Wu L."/>
            <person name="Ma J."/>
        </authorList>
    </citation>
    <scope>NUCLEOTIDE SEQUENCE [LARGE SCALE GENOMIC DNA]</scope>
    <source>
        <strain evidence="2">CGMCC 4.7192</strain>
    </source>
</reference>
<dbReference type="PANTHER" id="PTHR36452:SF1">
    <property type="entry name" value="DUF2461 DOMAIN-CONTAINING PROTEIN"/>
    <property type="match status" value="1"/>
</dbReference>
<accession>A0ABW5BFV8</accession>
<dbReference type="InterPro" id="IPR015996">
    <property type="entry name" value="UCP028451"/>
</dbReference>
<dbReference type="NCBIfam" id="TIGR02453">
    <property type="entry name" value="TIGR02453 family protein"/>
    <property type="match status" value="1"/>
</dbReference>
<dbReference type="PANTHER" id="PTHR36452">
    <property type="entry name" value="CHROMOSOME 12, WHOLE GENOME SHOTGUN SEQUENCE"/>
    <property type="match status" value="1"/>
</dbReference>
<sequence length="231" mass="26338">MSGKFSGFPKAGFDFLEDLKENNTRDWFAENKSRYRETLQDHLLDFIEAMVEPLANITPHFVADARRNGGSMFRIHRDVRFSKDKRPYKEHAACHFRHSLGRDAHAPGFYVHLAPDEVLYGAGIWMPPSDALYMIRRAIADRPDAWSKVLNDKRMKKIFGEIGGDGLKRPPKGFSADDPHIDDLKRKTFFVMHKTTAKAAQGPEFLAEVVEGFKATMPLMHFLCKAVDVPC</sequence>
<dbReference type="PIRSF" id="PIRSF028451">
    <property type="entry name" value="UCP028451"/>
    <property type="match status" value="1"/>
</dbReference>
<dbReference type="EMBL" id="JBHUII010000001">
    <property type="protein sequence ID" value="MFD2204987.1"/>
    <property type="molecule type" value="Genomic_DNA"/>
</dbReference>
<dbReference type="Proteomes" id="UP001597294">
    <property type="component" value="Unassembled WGS sequence"/>
</dbReference>